<dbReference type="SUPFAM" id="SSF51905">
    <property type="entry name" value="FAD/NAD(P)-binding domain"/>
    <property type="match status" value="1"/>
</dbReference>
<dbReference type="Proteomes" id="UP000288929">
    <property type="component" value="Chromosome"/>
</dbReference>
<comment type="pathway">
    <text evidence="1 4">Carotenoid biosynthesis.</text>
</comment>
<comment type="similarity">
    <text evidence="4">Belongs to the carotenoid/retinoid oxidoreductase family.</text>
</comment>
<protein>
    <submittedName>
        <fullName evidence="5">Zeta-carotene-forming phytoene desaturase</fullName>
        <ecNumber evidence="5">1.3.99.29</ecNumber>
    </submittedName>
</protein>
<dbReference type="PANTHER" id="PTHR43734">
    <property type="entry name" value="PHYTOENE DESATURASE"/>
    <property type="match status" value="1"/>
</dbReference>
<dbReference type="AlphaFoldDB" id="A0A410W6C4"/>
<dbReference type="NCBIfam" id="TIGR02734">
    <property type="entry name" value="crtI_fam"/>
    <property type="match status" value="1"/>
</dbReference>
<dbReference type="PANTHER" id="PTHR43734:SF1">
    <property type="entry name" value="PHYTOENE DESATURASE"/>
    <property type="match status" value="1"/>
</dbReference>
<keyword evidence="2 4" id="KW-0125">Carotenoid biosynthesis</keyword>
<sequence length="491" mass="53915">MKAVVIGAGVAGLATAAYLGYEGYEVTVVEKNDAIGGRAGSLAVDGFRWDTGPSWYLMPDAFDHFFEFFGSSTAERLNLQTLDPAYRLFPEGMQPLDVSGTRAVELFESIEPGAGKALEEYLESAAETYQIAVDHFLYTTFTRLPLHRDVTTRLWLLVKLLSSHLEGFVNARFQDHRLRQMLTYPAVFLSSAPRKTPAMYHLMSHTDLTQGVMYPDGGFAAVIDAIADVAREQGATIRLGAEVAQIRTKDGKATGVELVDATVLEADVVVSAADLKHTEQALLPKHLRTYKQSYFAKRNPGIGTVLLYLGVEGELPELLHHNLLFSRDWDPDFEAVFNEPAGASRSIYISKPSATDSEVAPEGYENLFVLVPVRADEHFNREEQVADAAIEQIAAWIGVEDFAERIVQRHVVGPKHFAEQYYAWSGGSVGPAHTLMQSALLRGSNASKKVDGLYYAGATTLPGVGVPMCLISAENVLKRLRGDTSDRALER</sequence>
<evidence type="ECO:0000256" key="2">
    <source>
        <dbReference type="ARBA" id="ARBA00022746"/>
    </source>
</evidence>
<accession>A0A410W6C4</accession>
<evidence type="ECO:0000313" key="5">
    <source>
        <dbReference type="EMBL" id="QAU51493.1"/>
    </source>
</evidence>
<name>A0A410W6C4_9CORY</name>
<proteinExistence type="inferred from homology"/>
<gene>
    <name evidence="5" type="primary">carA1</name>
    <name evidence="5" type="ORF">CPELA_00960</name>
</gene>
<evidence type="ECO:0000313" key="6">
    <source>
        <dbReference type="Proteomes" id="UP000288929"/>
    </source>
</evidence>
<dbReference type="EC" id="1.3.99.29" evidence="5"/>
<dbReference type="Pfam" id="PF01593">
    <property type="entry name" value="Amino_oxidase"/>
    <property type="match status" value="1"/>
</dbReference>
<dbReference type="GO" id="GO:0016117">
    <property type="term" value="P:carotenoid biosynthetic process"/>
    <property type="evidence" value="ECO:0007669"/>
    <property type="project" value="UniProtKB-KW"/>
</dbReference>
<dbReference type="GO" id="GO:0016491">
    <property type="term" value="F:oxidoreductase activity"/>
    <property type="evidence" value="ECO:0007669"/>
    <property type="project" value="UniProtKB-KW"/>
</dbReference>
<organism evidence="5 6">
    <name type="scientific">Corynebacterium pelargi</name>
    <dbReference type="NCBI Taxonomy" id="1471400"/>
    <lineage>
        <taxon>Bacteria</taxon>
        <taxon>Bacillati</taxon>
        <taxon>Actinomycetota</taxon>
        <taxon>Actinomycetes</taxon>
        <taxon>Mycobacteriales</taxon>
        <taxon>Corynebacteriaceae</taxon>
        <taxon>Corynebacterium</taxon>
    </lineage>
</organism>
<reference evidence="5 6" key="1">
    <citation type="submission" date="2019-01" db="EMBL/GenBank/DDBJ databases">
        <authorList>
            <person name="Ruckert C."/>
            <person name="Busche T."/>
            <person name="Kalinowski J."/>
        </authorList>
    </citation>
    <scope>NUCLEOTIDE SEQUENCE [LARGE SCALE GENOMIC DNA]</scope>
    <source>
        <strain evidence="5 6">136/3</strain>
    </source>
</reference>
<evidence type="ECO:0000256" key="3">
    <source>
        <dbReference type="ARBA" id="ARBA00023002"/>
    </source>
</evidence>
<dbReference type="EMBL" id="CP035299">
    <property type="protein sequence ID" value="QAU51493.1"/>
    <property type="molecule type" value="Genomic_DNA"/>
</dbReference>
<keyword evidence="3 4" id="KW-0560">Oxidoreductase</keyword>
<dbReference type="OrthoDB" id="9774675at2"/>
<dbReference type="InterPro" id="IPR014105">
    <property type="entry name" value="Carotenoid/retinoid_OxRdtase"/>
</dbReference>
<dbReference type="RefSeq" id="WP_128889073.1">
    <property type="nucleotide sequence ID" value="NZ_BMCX01000004.1"/>
</dbReference>
<dbReference type="Gene3D" id="3.50.50.60">
    <property type="entry name" value="FAD/NAD(P)-binding domain"/>
    <property type="match status" value="2"/>
</dbReference>
<keyword evidence="6" id="KW-1185">Reference proteome</keyword>
<evidence type="ECO:0000256" key="4">
    <source>
        <dbReference type="RuleBase" id="RU362075"/>
    </source>
</evidence>
<dbReference type="InterPro" id="IPR002937">
    <property type="entry name" value="Amino_oxidase"/>
</dbReference>
<evidence type="ECO:0000256" key="1">
    <source>
        <dbReference type="ARBA" id="ARBA00004829"/>
    </source>
</evidence>
<dbReference type="KEGG" id="cpeg:CPELA_00960"/>
<dbReference type="InterPro" id="IPR036188">
    <property type="entry name" value="FAD/NAD-bd_sf"/>
</dbReference>